<dbReference type="PANTHER" id="PTHR31614">
    <property type="entry name" value="PROTEIN DOWNSTREAM OF FLC-RELATED"/>
    <property type="match status" value="1"/>
</dbReference>
<dbReference type="AlphaFoldDB" id="A0A2G5CS28"/>
<dbReference type="PROSITE" id="PS00925">
    <property type="entry name" value="OLEEI"/>
    <property type="match status" value="1"/>
</dbReference>
<accession>A0A2G5CS28</accession>
<evidence type="ECO:0000313" key="5">
    <source>
        <dbReference type="Proteomes" id="UP000230069"/>
    </source>
</evidence>
<proteinExistence type="inferred from homology"/>
<dbReference type="Proteomes" id="UP000230069">
    <property type="component" value="Unassembled WGS sequence"/>
</dbReference>
<dbReference type="GO" id="GO:0005615">
    <property type="term" value="C:extracellular space"/>
    <property type="evidence" value="ECO:0007669"/>
    <property type="project" value="InterPro"/>
</dbReference>
<dbReference type="OrthoDB" id="1888725at2759"/>
<evidence type="ECO:0000256" key="1">
    <source>
        <dbReference type="ARBA" id="ARBA00010049"/>
    </source>
</evidence>
<dbReference type="EMBL" id="KZ305056">
    <property type="protein sequence ID" value="PIA34104.1"/>
    <property type="molecule type" value="Genomic_DNA"/>
</dbReference>
<sequence>MAKSIQALLPLIAAIGFLSFLGFAMCDETLFIEGQVYCDTCRTAFVTKASNLIEGAKVALNCRDRAAGDLTYSLEGVTDSTGSYKLAVEGDHEEEICEIKLISSPREDCNETIPGLDNARVLVTSNNGISELSRFVNSLGFLKKEPLPECHEILRGMGMIPAMIPTSVKEPSA</sequence>
<reference evidence="4 5" key="1">
    <citation type="submission" date="2017-09" db="EMBL/GenBank/DDBJ databases">
        <title>WGS assembly of Aquilegia coerulea Goldsmith.</title>
        <authorList>
            <person name="Hodges S."/>
            <person name="Kramer E."/>
            <person name="Nordborg M."/>
            <person name="Tomkins J."/>
            <person name="Borevitz J."/>
            <person name="Derieg N."/>
            <person name="Yan J."/>
            <person name="Mihaltcheva S."/>
            <person name="Hayes R.D."/>
            <person name="Rokhsar D."/>
        </authorList>
    </citation>
    <scope>NUCLEOTIDE SEQUENCE [LARGE SCALE GENOMIC DNA]</scope>
    <source>
        <strain evidence="5">cv. Goldsmith</strain>
    </source>
</reference>
<comment type="similarity">
    <text evidence="1">Belongs to the Ole e I family.</text>
</comment>
<evidence type="ECO:0000313" key="4">
    <source>
        <dbReference type="EMBL" id="PIA34104.1"/>
    </source>
</evidence>
<keyword evidence="5" id="KW-1185">Reference proteome</keyword>
<gene>
    <name evidence="4" type="ORF">AQUCO_03900187v1</name>
</gene>
<evidence type="ECO:0000256" key="2">
    <source>
        <dbReference type="ARBA" id="ARBA00023157"/>
    </source>
</evidence>
<name>A0A2G5CS28_AQUCA</name>
<dbReference type="InterPro" id="IPR006041">
    <property type="entry name" value="Pollen_Ole_e1_allergen"/>
</dbReference>
<dbReference type="Pfam" id="PF01190">
    <property type="entry name" value="Pollen_Ole_e_1"/>
    <property type="match status" value="1"/>
</dbReference>
<feature type="signal peptide" evidence="3">
    <location>
        <begin position="1"/>
        <end position="26"/>
    </location>
</feature>
<dbReference type="FunCoup" id="A0A2G5CS28">
    <property type="interactions" value="118"/>
</dbReference>
<keyword evidence="3" id="KW-0732">Signal</keyword>
<feature type="chain" id="PRO_5013928975" evidence="3">
    <location>
        <begin position="27"/>
        <end position="173"/>
    </location>
</feature>
<dbReference type="InterPro" id="IPR006040">
    <property type="entry name" value="Allergen_Ole_e_I_CS"/>
</dbReference>
<organism evidence="4 5">
    <name type="scientific">Aquilegia coerulea</name>
    <name type="common">Rocky mountain columbine</name>
    <dbReference type="NCBI Taxonomy" id="218851"/>
    <lineage>
        <taxon>Eukaryota</taxon>
        <taxon>Viridiplantae</taxon>
        <taxon>Streptophyta</taxon>
        <taxon>Embryophyta</taxon>
        <taxon>Tracheophyta</taxon>
        <taxon>Spermatophyta</taxon>
        <taxon>Magnoliopsida</taxon>
        <taxon>Ranunculales</taxon>
        <taxon>Ranunculaceae</taxon>
        <taxon>Thalictroideae</taxon>
        <taxon>Aquilegia</taxon>
    </lineage>
</organism>
<dbReference type="InParanoid" id="A0A2G5CS28"/>
<evidence type="ECO:0000256" key="3">
    <source>
        <dbReference type="SAM" id="SignalP"/>
    </source>
</evidence>
<dbReference type="PANTHER" id="PTHR31614:SF2">
    <property type="entry name" value="F28N24.16 PROTEIN"/>
    <property type="match status" value="1"/>
</dbReference>
<keyword evidence="2" id="KW-1015">Disulfide bond</keyword>
<protein>
    <submittedName>
        <fullName evidence="4">Uncharacterized protein</fullName>
    </submittedName>
</protein>